<dbReference type="PANTHER" id="PTHR24126">
    <property type="entry name" value="ANKYRIN REPEAT, PH AND SEC7 DOMAIN CONTAINING PROTEIN SECG-RELATED"/>
    <property type="match status" value="1"/>
</dbReference>
<dbReference type="Pfam" id="PF12796">
    <property type="entry name" value="Ank_2"/>
    <property type="match status" value="3"/>
</dbReference>
<proteinExistence type="predicted"/>
<dbReference type="PRINTS" id="PR01415">
    <property type="entry name" value="ANKYRIN"/>
</dbReference>
<feature type="repeat" description="ANK" evidence="3">
    <location>
        <begin position="422"/>
        <end position="454"/>
    </location>
</feature>
<dbReference type="Gene3D" id="1.25.40.20">
    <property type="entry name" value="Ankyrin repeat-containing domain"/>
    <property type="match status" value="4"/>
</dbReference>
<keyword evidence="1" id="KW-0677">Repeat</keyword>
<dbReference type="Pfam" id="PF00023">
    <property type="entry name" value="Ank"/>
    <property type="match status" value="1"/>
</dbReference>
<dbReference type="InterPro" id="IPR002110">
    <property type="entry name" value="Ankyrin_rpt"/>
</dbReference>
<evidence type="ECO:0008006" key="6">
    <source>
        <dbReference type="Google" id="ProtNLM"/>
    </source>
</evidence>
<evidence type="ECO:0000313" key="4">
    <source>
        <dbReference type="EMBL" id="OWK00387.1"/>
    </source>
</evidence>
<dbReference type="GO" id="GO:0061629">
    <property type="term" value="F:RNA polymerase II-specific DNA-binding transcription factor binding"/>
    <property type="evidence" value="ECO:0007669"/>
    <property type="project" value="TreeGrafter"/>
</dbReference>
<feature type="repeat" description="ANK" evidence="3">
    <location>
        <begin position="211"/>
        <end position="243"/>
    </location>
</feature>
<feature type="repeat" description="ANK" evidence="3">
    <location>
        <begin position="79"/>
        <end position="111"/>
    </location>
</feature>
<dbReference type="OrthoDB" id="21416at2759"/>
<feature type="repeat" description="ANK" evidence="3">
    <location>
        <begin position="178"/>
        <end position="210"/>
    </location>
</feature>
<feature type="repeat" description="ANK" evidence="3">
    <location>
        <begin position="375"/>
        <end position="407"/>
    </location>
</feature>
<dbReference type="Pfam" id="PF13857">
    <property type="entry name" value="Ank_5"/>
    <property type="match status" value="1"/>
</dbReference>
<protein>
    <recommendedName>
        <fullName evidence="6">ANK1</fullName>
    </recommendedName>
</protein>
<evidence type="ECO:0000256" key="1">
    <source>
        <dbReference type="ARBA" id="ARBA00022737"/>
    </source>
</evidence>
<dbReference type="SUPFAM" id="SSF48403">
    <property type="entry name" value="Ankyrin repeat"/>
    <property type="match status" value="3"/>
</dbReference>
<evidence type="ECO:0000256" key="3">
    <source>
        <dbReference type="PROSITE-ProRule" id="PRU00023"/>
    </source>
</evidence>
<gene>
    <name evidence="4" type="ORF">Celaphus_00019370</name>
</gene>
<dbReference type="PROSITE" id="PS50297">
    <property type="entry name" value="ANK_REP_REGION"/>
    <property type="match status" value="10"/>
</dbReference>
<sequence length="651" mass="70023">MLTNGLNGLHLASKEGHVKMVVELLHKEIILETTTKAHESVLCAPWGHKGSLLPSRGWRVFPLPAAGPGNLLSSSVLQKGNTALHIAALAGQDEVVRELVNYGANVNAQSQVMLGPLGAARQSGCSLGSQVSPCSSVSLCVGLQNGFTPLHIACKKNHIRVMELLLKMGASIDAVTEDELTPLHCAARNGHLRISEILLDHGAPIQAKTKNGLSPIHMAAQGDHLDCVRLLLQHNAEIDDITLDHLTPLHVAAHCGHHRVAKVLLDKGAKPNSRALTGFTPLHIAAHYENLNVAQLLLNRGASVNFTPQNGITPLHIASRRGNVIMVRLLLDRGAQIETRTKVGASKLHASFMGHLPIVKSLLQREASPNVSNVKVETPLHMAARAGHTEVAKYLLQNKAKVNAKAKLLLENNANPNLATTAGHTPLHIAAREGHVETALALLEKEASQACMTKVWPPSSCCPEAAGWSPLGPGQGRAVPPLCCLELSFLIHPPSFHPFIMECLREREGRWLVAGRDRPFHASRGGRLLGRTQALSLGRTAGAPRLLTAGVSPQKGFTPLHVAAKYGKARMAELLLERDAHPNAAGKVRLTLRPIWGQGSGVRAEPGWRRSFTRVVASLPCDQAAARGEWPLGGLIFLTMPCPSRKTWWPL</sequence>
<dbReference type="Pfam" id="PF13637">
    <property type="entry name" value="Ank_4"/>
    <property type="match status" value="1"/>
</dbReference>
<feature type="repeat" description="ANK" evidence="3">
    <location>
        <begin position="244"/>
        <end position="276"/>
    </location>
</feature>
<keyword evidence="5" id="KW-1185">Reference proteome</keyword>
<dbReference type="FunFam" id="1.25.40.20:FF:000428">
    <property type="entry name" value="Ankyrin, isoform B"/>
    <property type="match status" value="1"/>
</dbReference>
<dbReference type="SMART" id="SM00248">
    <property type="entry name" value="ANK"/>
    <property type="match status" value="12"/>
</dbReference>
<evidence type="ECO:0000313" key="5">
    <source>
        <dbReference type="Proteomes" id="UP000242450"/>
    </source>
</evidence>
<feature type="repeat" description="ANK" evidence="3">
    <location>
        <begin position="277"/>
        <end position="309"/>
    </location>
</feature>
<dbReference type="AlphaFoldDB" id="A0A212C320"/>
<name>A0A212C320_CEREH</name>
<feature type="repeat" description="ANK" evidence="3">
    <location>
        <begin position="555"/>
        <end position="587"/>
    </location>
</feature>
<dbReference type="Proteomes" id="UP000242450">
    <property type="component" value="Chromosome 32"/>
</dbReference>
<feature type="repeat" description="ANK" evidence="3">
    <location>
        <begin position="145"/>
        <end position="177"/>
    </location>
</feature>
<dbReference type="EMBL" id="MKHE01000032">
    <property type="protein sequence ID" value="OWK00387.1"/>
    <property type="molecule type" value="Genomic_DNA"/>
</dbReference>
<comment type="caution">
    <text evidence="4">The sequence shown here is derived from an EMBL/GenBank/DDBJ whole genome shotgun (WGS) entry which is preliminary data.</text>
</comment>
<dbReference type="PROSITE" id="PS50088">
    <property type="entry name" value="ANK_REPEAT"/>
    <property type="match status" value="10"/>
</dbReference>
<keyword evidence="2 3" id="KW-0040">ANK repeat</keyword>
<feature type="repeat" description="ANK" evidence="3">
    <location>
        <begin position="310"/>
        <end position="342"/>
    </location>
</feature>
<evidence type="ECO:0000256" key="2">
    <source>
        <dbReference type="ARBA" id="ARBA00023043"/>
    </source>
</evidence>
<organism evidence="4 5">
    <name type="scientific">Cervus elaphus hippelaphus</name>
    <name type="common">European red deer</name>
    <dbReference type="NCBI Taxonomy" id="46360"/>
    <lineage>
        <taxon>Eukaryota</taxon>
        <taxon>Metazoa</taxon>
        <taxon>Chordata</taxon>
        <taxon>Craniata</taxon>
        <taxon>Vertebrata</taxon>
        <taxon>Euteleostomi</taxon>
        <taxon>Mammalia</taxon>
        <taxon>Eutheria</taxon>
        <taxon>Laurasiatheria</taxon>
        <taxon>Artiodactyla</taxon>
        <taxon>Ruminantia</taxon>
        <taxon>Pecora</taxon>
        <taxon>Cervidae</taxon>
        <taxon>Cervinae</taxon>
        <taxon>Cervus</taxon>
    </lineage>
</organism>
<dbReference type="InterPro" id="IPR036770">
    <property type="entry name" value="Ankyrin_rpt-contain_sf"/>
</dbReference>
<dbReference type="GO" id="GO:0005634">
    <property type="term" value="C:nucleus"/>
    <property type="evidence" value="ECO:0007669"/>
    <property type="project" value="TreeGrafter"/>
</dbReference>
<dbReference type="GO" id="GO:0006357">
    <property type="term" value="P:regulation of transcription by RNA polymerase II"/>
    <property type="evidence" value="ECO:0007669"/>
    <property type="project" value="TreeGrafter"/>
</dbReference>
<accession>A0A212C320</accession>
<dbReference type="PANTHER" id="PTHR24126:SF46">
    <property type="entry name" value="ANKYRIN-3"/>
    <property type="match status" value="1"/>
</dbReference>
<reference evidence="4 5" key="1">
    <citation type="journal article" date="2018" name="Mol. Genet. Genomics">
        <title>The red deer Cervus elaphus genome CerEla1.0: sequencing, annotating, genes, and chromosomes.</title>
        <authorList>
            <person name="Bana N.A."/>
            <person name="Nyiri A."/>
            <person name="Nagy J."/>
            <person name="Frank K."/>
            <person name="Nagy T."/>
            <person name="Steger V."/>
            <person name="Schiller M."/>
            <person name="Lakatos P."/>
            <person name="Sugar L."/>
            <person name="Horn P."/>
            <person name="Barta E."/>
            <person name="Orosz L."/>
        </authorList>
    </citation>
    <scope>NUCLEOTIDE SEQUENCE [LARGE SCALE GENOMIC DNA]</scope>
    <source>
        <strain evidence="4">Hungarian</strain>
    </source>
</reference>